<dbReference type="InterPro" id="IPR028347">
    <property type="entry name" value="START_dom_prot"/>
</dbReference>
<protein>
    <submittedName>
        <fullName evidence="3">Lipid-binding protein</fullName>
    </submittedName>
</protein>
<evidence type="ECO:0000256" key="1">
    <source>
        <dbReference type="SAM" id="SignalP"/>
    </source>
</evidence>
<dbReference type="InterPro" id="IPR002913">
    <property type="entry name" value="START_lipid-bd_dom"/>
</dbReference>
<dbReference type="InterPro" id="IPR023393">
    <property type="entry name" value="START-like_dom_sf"/>
</dbReference>
<feature type="signal peptide" evidence="1">
    <location>
        <begin position="1"/>
        <end position="20"/>
    </location>
</feature>
<dbReference type="PANTHER" id="PTHR19308:SF14">
    <property type="entry name" value="START DOMAIN-CONTAINING PROTEIN"/>
    <property type="match status" value="1"/>
</dbReference>
<feature type="chain" id="PRO_5015787586" evidence="1">
    <location>
        <begin position="21"/>
        <end position="213"/>
    </location>
</feature>
<feature type="domain" description="START" evidence="2">
    <location>
        <begin position="21"/>
        <end position="203"/>
    </location>
</feature>
<keyword evidence="4" id="KW-1185">Reference proteome</keyword>
<dbReference type="PROSITE" id="PS50848">
    <property type="entry name" value="START"/>
    <property type="match status" value="1"/>
</dbReference>
<dbReference type="PIRSF" id="PIRSF039033">
    <property type="entry name" value="START_dom"/>
    <property type="match status" value="1"/>
</dbReference>
<dbReference type="SUPFAM" id="SSF55961">
    <property type="entry name" value="Bet v1-like"/>
    <property type="match status" value="1"/>
</dbReference>
<sequence>MIVRCALAIAFIASQLAVRAQDNWKLDTEKEGIKIYKTAVPDSKVKAVRVIAMLDTDLSQLVSVLMDVNTGSQWVYHTKSSVLIKKVSPSELYYYSEVDLPWPCENRDFVAHLTVTQDPRTKAVTIDGPAVPGYVPLKHGIVRIGHSKGKWILSPVGNKVKVEYTLQVDPGGAIPAWLVNVFAAQGPLESFRKLKAQLKKPTFQGAKLSYIQD</sequence>
<dbReference type="RefSeq" id="WP_109414980.1">
    <property type="nucleotide sequence ID" value="NZ_QEAS01000004.1"/>
</dbReference>
<name>A0A2U2PJB4_9SPHI</name>
<dbReference type="GO" id="GO:0008289">
    <property type="term" value="F:lipid binding"/>
    <property type="evidence" value="ECO:0007669"/>
    <property type="project" value="InterPro"/>
</dbReference>
<evidence type="ECO:0000313" key="4">
    <source>
        <dbReference type="Proteomes" id="UP000245647"/>
    </source>
</evidence>
<accession>A0A2U2PJB4</accession>
<dbReference type="PANTHER" id="PTHR19308">
    <property type="entry name" value="PHOSPHATIDYLCHOLINE TRANSFER PROTEIN"/>
    <property type="match status" value="1"/>
</dbReference>
<organism evidence="3 4">
    <name type="scientific">Pararcticibacter amylolyticus</name>
    <dbReference type="NCBI Taxonomy" id="2173175"/>
    <lineage>
        <taxon>Bacteria</taxon>
        <taxon>Pseudomonadati</taxon>
        <taxon>Bacteroidota</taxon>
        <taxon>Sphingobacteriia</taxon>
        <taxon>Sphingobacteriales</taxon>
        <taxon>Sphingobacteriaceae</taxon>
        <taxon>Pararcticibacter</taxon>
    </lineage>
</organism>
<reference evidence="3 4" key="1">
    <citation type="submission" date="2018-04" db="EMBL/GenBank/DDBJ databases">
        <title>Pedobacter chongqingensis sp. nov., isolated from a rottenly hemp rope.</title>
        <authorList>
            <person name="Cai Y."/>
        </authorList>
    </citation>
    <scope>NUCLEOTIDE SEQUENCE [LARGE SCALE GENOMIC DNA]</scope>
    <source>
        <strain evidence="3 4">FJ4-8</strain>
    </source>
</reference>
<comment type="caution">
    <text evidence="3">The sequence shown here is derived from an EMBL/GenBank/DDBJ whole genome shotgun (WGS) entry which is preliminary data.</text>
</comment>
<dbReference type="OrthoDB" id="5734556at2"/>
<keyword evidence="1" id="KW-0732">Signal</keyword>
<dbReference type="GO" id="GO:0005737">
    <property type="term" value="C:cytoplasm"/>
    <property type="evidence" value="ECO:0007669"/>
    <property type="project" value="UniProtKB-ARBA"/>
</dbReference>
<dbReference type="Proteomes" id="UP000245647">
    <property type="component" value="Unassembled WGS sequence"/>
</dbReference>
<dbReference type="Gene3D" id="3.30.530.20">
    <property type="match status" value="1"/>
</dbReference>
<gene>
    <name evidence="3" type="ORF">DDR33_06605</name>
</gene>
<dbReference type="SMART" id="SM00234">
    <property type="entry name" value="START"/>
    <property type="match status" value="1"/>
</dbReference>
<evidence type="ECO:0000313" key="3">
    <source>
        <dbReference type="EMBL" id="PWG81496.1"/>
    </source>
</evidence>
<dbReference type="AlphaFoldDB" id="A0A2U2PJB4"/>
<dbReference type="EMBL" id="QEAS01000004">
    <property type="protein sequence ID" value="PWG81496.1"/>
    <property type="molecule type" value="Genomic_DNA"/>
</dbReference>
<dbReference type="InterPro" id="IPR051213">
    <property type="entry name" value="START_lipid_transfer"/>
</dbReference>
<evidence type="ECO:0000259" key="2">
    <source>
        <dbReference type="PROSITE" id="PS50848"/>
    </source>
</evidence>
<dbReference type="Pfam" id="PF01852">
    <property type="entry name" value="START"/>
    <property type="match status" value="1"/>
</dbReference>
<proteinExistence type="predicted"/>